<feature type="domain" description="ATP-grasp" evidence="4">
    <location>
        <begin position="109"/>
        <end position="329"/>
    </location>
</feature>
<dbReference type="PROSITE" id="PS51186">
    <property type="entry name" value="GNAT"/>
    <property type="match status" value="1"/>
</dbReference>
<gene>
    <name evidence="6" type="ORF">PITCH_A1740019</name>
</gene>
<evidence type="ECO:0000256" key="2">
    <source>
        <dbReference type="ARBA" id="ARBA00022598"/>
    </source>
</evidence>
<dbReference type="GO" id="GO:0046872">
    <property type="term" value="F:metal ion binding"/>
    <property type="evidence" value="ECO:0007669"/>
    <property type="project" value="InterPro"/>
</dbReference>
<name>A0A445MUP8_9BACT</name>
<dbReference type="Gene3D" id="3.40.630.30">
    <property type="match status" value="1"/>
</dbReference>
<dbReference type="GO" id="GO:0005524">
    <property type="term" value="F:ATP binding"/>
    <property type="evidence" value="ECO:0007669"/>
    <property type="project" value="UniProtKB-UniRule"/>
</dbReference>
<protein>
    <submittedName>
        <fullName evidence="6">GCN5-related N-acetyltransferase</fullName>
    </submittedName>
</protein>
<dbReference type="PANTHER" id="PTHR23132:SF23">
    <property type="entry name" value="D-ALANINE--D-ALANINE LIGASE B"/>
    <property type="match status" value="1"/>
</dbReference>
<dbReference type="InterPro" id="IPR011761">
    <property type="entry name" value="ATP-grasp"/>
</dbReference>
<organism evidence="6">
    <name type="scientific">uncultured Desulfobacterium sp</name>
    <dbReference type="NCBI Taxonomy" id="201089"/>
    <lineage>
        <taxon>Bacteria</taxon>
        <taxon>Pseudomonadati</taxon>
        <taxon>Thermodesulfobacteriota</taxon>
        <taxon>Desulfobacteria</taxon>
        <taxon>Desulfobacterales</taxon>
        <taxon>Desulfobacteriaceae</taxon>
        <taxon>Desulfobacterium</taxon>
        <taxon>environmental samples</taxon>
    </lineage>
</organism>
<dbReference type="CDD" id="cd04301">
    <property type="entry name" value="NAT_SF"/>
    <property type="match status" value="1"/>
</dbReference>
<dbReference type="InterPro" id="IPR013815">
    <property type="entry name" value="ATP_grasp_subdomain_1"/>
</dbReference>
<dbReference type="GO" id="GO:0016747">
    <property type="term" value="F:acyltransferase activity, transferring groups other than amino-acyl groups"/>
    <property type="evidence" value="ECO:0007669"/>
    <property type="project" value="InterPro"/>
</dbReference>
<dbReference type="AlphaFoldDB" id="A0A445MUP8"/>
<dbReference type="InterPro" id="IPR011095">
    <property type="entry name" value="Dala_Dala_lig_C"/>
</dbReference>
<keyword evidence="3" id="KW-0067">ATP-binding</keyword>
<evidence type="ECO:0000256" key="3">
    <source>
        <dbReference type="PROSITE-ProRule" id="PRU00409"/>
    </source>
</evidence>
<evidence type="ECO:0000256" key="1">
    <source>
        <dbReference type="ARBA" id="ARBA00010871"/>
    </source>
</evidence>
<dbReference type="Gene3D" id="3.30.1490.20">
    <property type="entry name" value="ATP-grasp fold, A domain"/>
    <property type="match status" value="1"/>
</dbReference>
<dbReference type="Pfam" id="PF00583">
    <property type="entry name" value="Acetyltransf_1"/>
    <property type="match status" value="1"/>
</dbReference>
<dbReference type="SUPFAM" id="SSF55729">
    <property type="entry name" value="Acyl-CoA N-acyltransferases (Nat)"/>
    <property type="match status" value="1"/>
</dbReference>
<dbReference type="SUPFAM" id="SSF56059">
    <property type="entry name" value="Glutathione synthetase ATP-binding domain-like"/>
    <property type="match status" value="1"/>
</dbReference>
<proteinExistence type="inferred from homology"/>
<dbReference type="PANTHER" id="PTHR23132">
    <property type="entry name" value="D-ALANINE--D-ALANINE LIGASE"/>
    <property type="match status" value="1"/>
</dbReference>
<dbReference type="InterPro" id="IPR000182">
    <property type="entry name" value="GNAT_dom"/>
</dbReference>
<feature type="domain" description="N-acetyltransferase" evidence="5">
    <location>
        <begin position="357"/>
        <end position="512"/>
    </location>
</feature>
<keyword evidence="6" id="KW-0808">Transferase</keyword>
<accession>A0A445MUP8</accession>
<dbReference type="EMBL" id="OJIN01000084">
    <property type="protein sequence ID" value="SPD73210.1"/>
    <property type="molecule type" value="Genomic_DNA"/>
</dbReference>
<sequence length="513" mass="57239">MLIAIAHNQVTDSSLPDERDVLVQAETVSKALLSLGHQPVPIPCNLDLSALKLAVERLRPDCIFNLVESLDGRGQLIFLVPSLFDALGVIYTGSPSASIYLTSHKVMAKEKMRAAGLPTPDWVGPYPFEPCSKYGSSIRWPKGPWIIKSVWEHASIGLTGDGLVVAERPEVIMDSMRIRAPELAGACFAELYIEGREFNLSILAGTDGPKVLPPAEIIFEGYQEDRAHIVCYKAKWDEQSFEYSHTPRRFDFTDEDTLLLKELEKLAIQCWKVFGLKGYARVDFRVDKDGRPFILEVNANPCLSPDAGFAAAISRAGMSFDSAVECIINDVMGKGGHINSTKSKSDGYPTSIKDTCFRYEPCMKDVEDIRRIIVETNFFHPYEVEVAIELVEERLTKGPASDYYFVFLEKDDQLIGYSCYGPIPCTASSYDLYWIAVDPVYQRKGAGKMILDETERLIGEAGGTRVYVDTSQSEIYNTTRAFYQRCGYVFESVLEDFYAPGDGKLVCCKVLSP</sequence>
<comment type="similarity">
    <text evidence="1">Belongs to the D-alanine--D-alanine ligase family.</text>
</comment>
<keyword evidence="2" id="KW-0436">Ligase</keyword>
<dbReference type="GO" id="GO:0008716">
    <property type="term" value="F:D-alanine-D-alanine ligase activity"/>
    <property type="evidence" value="ECO:0007669"/>
    <property type="project" value="InterPro"/>
</dbReference>
<evidence type="ECO:0000313" key="6">
    <source>
        <dbReference type="EMBL" id="SPD73210.1"/>
    </source>
</evidence>
<keyword evidence="3" id="KW-0547">Nucleotide-binding</keyword>
<reference evidence="6" key="1">
    <citation type="submission" date="2018-01" db="EMBL/GenBank/DDBJ databases">
        <authorList>
            <person name="Regsiter A."/>
            <person name="William W."/>
        </authorList>
    </citation>
    <scope>NUCLEOTIDE SEQUENCE</scope>
    <source>
        <strain evidence="6">TRIP AH-1</strain>
    </source>
</reference>
<dbReference type="InterPro" id="IPR016181">
    <property type="entry name" value="Acyl_CoA_acyltransferase"/>
</dbReference>
<evidence type="ECO:0000259" key="5">
    <source>
        <dbReference type="PROSITE" id="PS51186"/>
    </source>
</evidence>
<dbReference type="Gene3D" id="3.30.470.20">
    <property type="entry name" value="ATP-grasp fold, B domain"/>
    <property type="match status" value="1"/>
</dbReference>
<dbReference type="Pfam" id="PF07478">
    <property type="entry name" value="Dala_Dala_lig_C"/>
    <property type="match status" value="1"/>
</dbReference>
<dbReference type="PROSITE" id="PS50975">
    <property type="entry name" value="ATP_GRASP"/>
    <property type="match status" value="1"/>
</dbReference>
<evidence type="ECO:0000259" key="4">
    <source>
        <dbReference type="PROSITE" id="PS50975"/>
    </source>
</evidence>